<dbReference type="InterPro" id="IPR003593">
    <property type="entry name" value="AAA+_ATPase"/>
</dbReference>
<dbReference type="SMART" id="SM00382">
    <property type="entry name" value="AAA"/>
    <property type="match status" value="1"/>
</dbReference>
<name>A0A0F9Q8V0_9ZZZZ</name>
<organism evidence="3">
    <name type="scientific">marine sediment metagenome</name>
    <dbReference type="NCBI Taxonomy" id="412755"/>
    <lineage>
        <taxon>unclassified sequences</taxon>
        <taxon>metagenomes</taxon>
        <taxon>ecological metagenomes</taxon>
    </lineage>
</organism>
<evidence type="ECO:0000259" key="2">
    <source>
        <dbReference type="SMART" id="SM00382"/>
    </source>
</evidence>
<dbReference type="Pfam" id="PF13476">
    <property type="entry name" value="AAA_23"/>
    <property type="match status" value="1"/>
</dbReference>
<dbReference type="InterPro" id="IPR038729">
    <property type="entry name" value="Rad50/SbcC_AAA"/>
</dbReference>
<dbReference type="PANTHER" id="PTHR32114">
    <property type="entry name" value="ABC TRANSPORTER ABCH.3"/>
    <property type="match status" value="1"/>
</dbReference>
<dbReference type="EMBL" id="LAZR01001795">
    <property type="protein sequence ID" value="KKN38904.1"/>
    <property type="molecule type" value="Genomic_DNA"/>
</dbReference>
<dbReference type="Gene3D" id="3.40.50.300">
    <property type="entry name" value="P-loop containing nucleotide triphosphate hydrolases"/>
    <property type="match status" value="2"/>
</dbReference>
<reference evidence="3" key="1">
    <citation type="journal article" date="2015" name="Nature">
        <title>Complex archaea that bridge the gap between prokaryotes and eukaryotes.</title>
        <authorList>
            <person name="Spang A."/>
            <person name="Saw J.H."/>
            <person name="Jorgensen S.L."/>
            <person name="Zaremba-Niedzwiedzka K."/>
            <person name="Martijn J."/>
            <person name="Lind A.E."/>
            <person name="van Eijk R."/>
            <person name="Schleper C."/>
            <person name="Guy L."/>
            <person name="Ettema T.J."/>
        </authorList>
    </citation>
    <scope>NUCLEOTIDE SEQUENCE</scope>
</reference>
<comment type="caution">
    <text evidence="3">The sequence shown here is derived from an EMBL/GenBank/DDBJ whole genome shotgun (WGS) entry which is preliminary data.</text>
</comment>
<keyword evidence="1" id="KW-0175">Coiled coil</keyword>
<gene>
    <name evidence="3" type="ORF">LCGC14_0748650</name>
</gene>
<dbReference type="GO" id="GO:0006302">
    <property type="term" value="P:double-strand break repair"/>
    <property type="evidence" value="ECO:0007669"/>
    <property type="project" value="InterPro"/>
</dbReference>
<protein>
    <recommendedName>
        <fullName evidence="2">AAA+ ATPase domain-containing protein</fullName>
    </recommendedName>
</protein>
<feature type="coiled-coil region" evidence="1">
    <location>
        <begin position="291"/>
        <end position="318"/>
    </location>
</feature>
<dbReference type="SUPFAM" id="SSF52540">
    <property type="entry name" value="P-loop containing nucleoside triphosphate hydrolases"/>
    <property type="match status" value="1"/>
</dbReference>
<evidence type="ECO:0000313" key="3">
    <source>
        <dbReference type="EMBL" id="KKN38904.1"/>
    </source>
</evidence>
<dbReference type="PANTHER" id="PTHR32114:SF2">
    <property type="entry name" value="ABC TRANSPORTER ABCH.3"/>
    <property type="match status" value="1"/>
</dbReference>
<feature type="coiled-coil region" evidence="1">
    <location>
        <begin position="175"/>
        <end position="202"/>
    </location>
</feature>
<dbReference type="GO" id="GO:0016887">
    <property type="term" value="F:ATP hydrolysis activity"/>
    <property type="evidence" value="ECO:0007669"/>
    <property type="project" value="InterPro"/>
</dbReference>
<sequence length="544" mass="60639">MRVSKIEMEGVFSHEDTTVDFPERGLVLVTGRNGSGKTTLIEAVALCLWGTTFRKRNPGWSGDKGRVVVQANDHKIERVKTKSKVKTTFDDKTSFTRVRDALEHTTTLFGSFDIWRRINVFSSRDVARFTTATDAFRKRMLEELLGLDRFEVASTACREDKKCVIREYTAATYGLDQAQSELQTAEARLKDAEISLDEEEPENVEALEDSYSIVEGKIARTAVALRSINRARKEADKAVWEADQAIAHAEKHERLLEGGTCSSCGQKITEKMTRSARVDVAKARATATGARKVAKEHREATEEQYENLKATKHKLTQKHYGLHSRVESAKAATRRQENREERRKKIAEDVIDFTDTVAECEQDEEKTRKELETLEVVDRVLSTQGVRAHLLANALSAIEAVANSWLGRVAAIDETELVLKLSSYAERGDGSLKDAIGLEIEGAGNGHGYEAASSGEQRRIDVALMLALAEMAEAAHGVESGTLFFDEVFDALDEEGVEAVRDVIASLAEDRCVLLITHNDQIKTQLKGLLTEHWHVEEGEIKYA</sequence>
<dbReference type="InterPro" id="IPR027417">
    <property type="entry name" value="P-loop_NTPase"/>
</dbReference>
<proteinExistence type="predicted"/>
<feature type="domain" description="AAA+ ATPase" evidence="2">
    <location>
        <begin position="23"/>
        <end position="540"/>
    </location>
</feature>
<evidence type="ECO:0000256" key="1">
    <source>
        <dbReference type="SAM" id="Coils"/>
    </source>
</evidence>
<accession>A0A0F9Q8V0</accession>
<dbReference type="AlphaFoldDB" id="A0A0F9Q8V0"/>